<sequence>MPSSEPPLPEALIAAALRERLALFGALHPDPDPCLPESAGLGPDGGKNSGTLLLFGPAEPGFWDHFTAQPEYSDGAPDPLDRWSKRVLVPLAQAAGGTALFPSDGPPYPPFIAWALASGQAFTSPVGLLVHHTAGLMVSYRGAIYLPTRHALPVTAANPCESCAAQPCRTACPVAALTPAGYDIPACKSFLATPEGTDCMTQGCAVRRACPLSQTYGRLPGQSAFHMKAFR</sequence>
<evidence type="ECO:0000313" key="2">
    <source>
        <dbReference type="Proteomes" id="UP001227162"/>
    </source>
</evidence>
<keyword evidence="2" id="KW-1185">Reference proteome</keyword>
<dbReference type="Proteomes" id="UP001227162">
    <property type="component" value="Unassembled WGS sequence"/>
</dbReference>
<name>A0AAJ1UDX0_9RHOB</name>
<organism evidence="1 2">
    <name type="scientific">Rhodalgimonas zhirmunskyi</name>
    <dbReference type="NCBI Taxonomy" id="2964767"/>
    <lineage>
        <taxon>Bacteria</taxon>
        <taxon>Pseudomonadati</taxon>
        <taxon>Pseudomonadota</taxon>
        <taxon>Alphaproteobacteria</taxon>
        <taxon>Rhodobacterales</taxon>
        <taxon>Roseobacteraceae</taxon>
        <taxon>Rhodalgimonas</taxon>
    </lineage>
</organism>
<evidence type="ECO:0000313" key="1">
    <source>
        <dbReference type="EMBL" id="MDQ2095733.1"/>
    </source>
</evidence>
<accession>A0AAJ1UDX0</accession>
<protein>
    <submittedName>
        <fullName evidence="1">Ferredoxin</fullName>
    </submittedName>
</protein>
<comment type="caution">
    <text evidence="1">The sequence shown here is derived from an EMBL/GenBank/DDBJ whole genome shotgun (WGS) entry which is preliminary data.</text>
</comment>
<proteinExistence type="predicted"/>
<reference evidence="1" key="2">
    <citation type="submission" date="2023-04" db="EMBL/GenBank/DDBJ databases">
        <title>'Rhodoalgimonas zhirmunskyi' gen. nov., isolated from a red alga.</title>
        <authorList>
            <person name="Nedashkovskaya O.I."/>
            <person name="Otstavnykh N.Y."/>
            <person name="Bystritskaya E.P."/>
            <person name="Balabanova L.A."/>
            <person name="Isaeva M.P."/>
        </authorList>
    </citation>
    <scope>NUCLEOTIDE SEQUENCE</scope>
    <source>
        <strain evidence="1">10Alg 79</strain>
    </source>
</reference>
<reference evidence="1" key="1">
    <citation type="submission" date="2022-07" db="EMBL/GenBank/DDBJ databases">
        <authorList>
            <person name="Otstavnykh N."/>
            <person name="Isaeva M."/>
            <person name="Bystritskaya E."/>
        </authorList>
    </citation>
    <scope>NUCLEOTIDE SEQUENCE</scope>
    <source>
        <strain evidence="1">10Alg 79</strain>
    </source>
</reference>
<gene>
    <name evidence="1" type="ORF">NOI20_16565</name>
</gene>
<dbReference type="EMBL" id="JANFFA010000005">
    <property type="protein sequence ID" value="MDQ2095733.1"/>
    <property type="molecule type" value="Genomic_DNA"/>
</dbReference>
<dbReference type="AlphaFoldDB" id="A0AAJ1UDX0"/>
<dbReference type="RefSeq" id="WP_317627353.1">
    <property type="nucleotide sequence ID" value="NZ_JANFFA010000005.1"/>
</dbReference>